<keyword evidence="2" id="KW-0472">Membrane</keyword>
<comment type="caution">
    <text evidence="3">The sequence shown here is derived from an EMBL/GenBank/DDBJ whole genome shotgun (WGS) entry which is preliminary data.</text>
</comment>
<name>A0A3L7J7A1_9MICO</name>
<dbReference type="InterPro" id="IPR021449">
    <property type="entry name" value="DUF3099"/>
</dbReference>
<feature type="transmembrane region" description="Helical" evidence="2">
    <location>
        <begin position="21"/>
        <end position="39"/>
    </location>
</feature>
<sequence>MKQPSITSLPPSPEAERRARMIKYTIAMSVRVVCLVLMLFVHGWWQALCVAGAIILPYVAVVLANVGTTAPAAEVISPGALVPLREQPRMPDSHAAEPDVSNGSAPWPDSDENKRSA</sequence>
<proteinExistence type="predicted"/>
<reference evidence="3 4" key="1">
    <citation type="submission" date="2018-10" db="EMBL/GenBank/DDBJ databases">
        <authorList>
            <person name="Li J."/>
        </authorList>
    </citation>
    <scope>NUCLEOTIDE SEQUENCE [LARGE SCALE GENOMIC DNA]</scope>
    <source>
        <strain evidence="3 4">ZD1-4</strain>
    </source>
</reference>
<keyword evidence="4" id="KW-1185">Reference proteome</keyword>
<feature type="transmembrane region" description="Helical" evidence="2">
    <location>
        <begin position="45"/>
        <end position="66"/>
    </location>
</feature>
<evidence type="ECO:0000256" key="1">
    <source>
        <dbReference type="SAM" id="MobiDB-lite"/>
    </source>
</evidence>
<feature type="region of interest" description="Disordered" evidence="1">
    <location>
        <begin position="86"/>
        <end position="117"/>
    </location>
</feature>
<dbReference type="AlphaFoldDB" id="A0A3L7J7A1"/>
<accession>A0A3L7J7A1</accession>
<keyword evidence="2" id="KW-0812">Transmembrane</keyword>
<dbReference type="Proteomes" id="UP000282460">
    <property type="component" value="Unassembled WGS sequence"/>
</dbReference>
<evidence type="ECO:0000313" key="3">
    <source>
        <dbReference type="EMBL" id="RLQ86225.1"/>
    </source>
</evidence>
<dbReference type="Pfam" id="PF11298">
    <property type="entry name" value="DUF3099"/>
    <property type="match status" value="1"/>
</dbReference>
<dbReference type="OrthoDB" id="4229919at2"/>
<evidence type="ECO:0000256" key="2">
    <source>
        <dbReference type="SAM" id="Phobius"/>
    </source>
</evidence>
<dbReference type="EMBL" id="RCWJ01000001">
    <property type="protein sequence ID" value="RLQ86225.1"/>
    <property type="molecule type" value="Genomic_DNA"/>
</dbReference>
<protein>
    <submittedName>
        <fullName evidence="3">DUF3099 domain-containing protein</fullName>
    </submittedName>
</protein>
<dbReference type="RefSeq" id="WP_121658584.1">
    <property type="nucleotide sequence ID" value="NZ_BMEK01000001.1"/>
</dbReference>
<feature type="compositionally biased region" description="Basic and acidic residues" evidence="1">
    <location>
        <begin position="86"/>
        <end position="97"/>
    </location>
</feature>
<keyword evidence="2" id="KW-1133">Transmembrane helix</keyword>
<gene>
    <name evidence="3" type="ORF">D9V28_05160</name>
</gene>
<evidence type="ECO:0000313" key="4">
    <source>
        <dbReference type="Proteomes" id="UP000282460"/>
    </source>
</evidence>
<organism evidence="3 4">
    <name type="scientific">Mycetocola zhadangensis</name>
    <dbReference type="NCBI Taxonomy" id="1164595"/>
    <lineage>
        <taxon>Bacteria</taxon>
        <taxon>Bacillati</taxon>
        <taxon>Actinomycetota</taxon>
        <taxon>Actinomycetes</taxon>
        <taxon>Micrococcales</taxon>
        <taxon>Microbacteriaceae</taxon>
        <taxon>Mycetocola</taxon>
    </lineage>
</organism>